<organism evidence="2 3">
    <name type="scientific">Idiomarina aquatica</name>
    <dbReference type="NCBI Taxonomy" id="1327752"/>
    <lineage>
        <taxon>Bacteria</taxon>
        <taxon>Pseudomonadati</taxon>
        <taxon>Pseudomonadota</taxon>
        <taxon>Gammaproteobacteria</taxon>
        <taxon>Alteromonadales</taxon>
        <taxon>Idiomarinaceae</taxon>
        <taxon>Idiomarina</taxon>
    </lineage>
</organism>
<protein>
    <submittedName>
        <fullName evidence="2">Uncharacterized protein</fullName>
    </submittedName>
</protein>
<dbReference type="EMBL" id="PIPS01000001">
    <property type="protein sequence ID" value="RUO44522.1"/>
    <property type="molecule type" value="Genomic_DNA"/>
</dbReference>
<evidence type="ECO:0000313" key="3">
    <source>
        <dbReference type="Proteomes" id="UP000286680"/>
    </source>
</evidence>
<dbReference type="RefSeq" id="WP_126819082.1">
    <property type="nucleotide sequence ID" value="NZ_PIPS01000001.1"/>
</dbReference>
<feature type="compositionally biased region" description="Basic and acidic residues" evidence="1">
    <location>
        <begin position="59"/>
        <end position="75"/>
    </location>
</feature>
<evidence type="ECO:0000313" key="2">
    <source>
        <dbReference type="EMBL" id="RUO44522.1"/>
    </source>
</evidence>
<dbReference type="Proteomes" id="UP000286680">
    <property type="component" value="Unassembled WGS sequence"/>
</dbReference>
<evidence type="ECO:0000256" key="1">
    <source>
        <dbReference type="SAM" id="MobiDB-lite"/>
    </source>
</evidence>
<sequence>MSKTAIAVTALVAGGVSYWLGVSQSQEAEPPTPSNFNSGAVESAESGVMQQALSQRKTVKSDAKIADSSREKAEQESSNSTEELIGKHPFHFRGIYAQVARENSYYPKTVDRFVNENGVSSWGASREGEITNFMQFDALKNINVDYLQCRIKTCLMRGSAESLDAASQVYEHYIKIQQWGHHFDGKEDEDGNFHFYIITHRQDD</sequence>
<keyword evidence="3" id="KW-1185">Reference proteome</keyword>
<comment type="caution">
    <text evidence="2">The sequence shown here is derived from an EMBL/GenBank/DDBJ whole genome shotgun (WGS) entry which is preliminary data.</text>
</comment>
<reference evidence="3" key="1">
    <citation type="journal article" date="2018" name="Front. Microbiol.">
        <title>Genome-Based Analysis Reveals the Taxonomy and Diversity of the Family Idiomarinaceae.</title>
        <authorList>
            <person name="Liu Y."/>
            <person name="Lai Q."/>
            <person name="Shao Z."/>
        </authorList>
    </citation>
    <scope>NUCLEOTIDE SEQUENCE [LARGE SCALE GENOMIC DNA]</scope>
    <source>
        <strain evidence="3">SN-14</strain>
    </source>
</reference>
<dbReference type="AlphaFoldDB" id="A0AA94JD85"/>
<feature type="region of interest" description="Disordered" evidence="1">
    <location>
        <begin position="24"/>
        <end position="83"/>
    </location>
</feature>
<name>A0AA94JD85_9GAMM</name>
<gene>
    <name evidence="2" type="ORF">CWE23_00285</name>
</gene>
<accession>A0AA94JD85</accession>
<proteinExistence type="predicted"/>